<protein>
    <submittedName>
        <fullName evidence="1">Uncharacterized protein</fullName>
    </submittedName>
</protein>
<sequence>MQCSATKLSRNDDECLRILMPPFPTERPESTKIRIFAFQSLAKHLANGGIKRREQ</sequence>
<comment type="caution">
    <text evidence="1">The sequence shown here is derived from an EMBL/GenBank/DDBJ whole genome shotgun (WGS) entry which is preliminary data.</text>
</comment>
<name>A0A9P4Y120_CRYP1</name>
<reference evidence="1" key="1">
    <citation type="journal article" date="2020" name="Phytopathology">
        <title>Genome sequence of the chestnut blight fungus Cryphonectria parasitica EP155: A fundamental resource for an archetypical invasive plant pathogen.</title>
        <authorList>
            <person name="Crouch J.A."/>
            <person name="Dawe A."/>
            <person name="Aerts A."/>
            <person name="Barry K."/>
            <person name="Churchill A.C.L."/>
            <person name="Grimwood J."/>
            <person name="Hillman B."/>
            <person name="Milgroom M.G."/>
            <person name="Pangilinan J."/>
            <person name="Smith M."/>
            <person name="Salamov A."/>
            <person name="Schmutz J."/>
            <person name="Yadav J."/>
            <person name="Grigoriev I.V."/>
            <person name="Nuss D."/>
        </authorList>
    </citation>
    <scope>NUCLEOTIDE SEQUENCE</scope>
    <source>
        <strain evidence="1">EP155</strain>
    </source>
</reference>
<evidence type="ECO:0000313" key="1">
    <source>
        <dbReference type="EMBL" id="KAF3764576.1"/>
    </source>
</evidence>
<dbReference type="Proteomes" id="UP000803844">
    <property type="component" value="Unassembled WGS sequence"/>
</dbReference>
<proteinExistence type="predicted"/>
<evidence type="ECO:0000313" key="2">
    <source>
        <dbReference type="Proteomes" id="UP000803844"/>
    </source>
</evidence>
<dbReference type="RefSeq" id="XP_040775537.1">
    <property type="nucleotide sequence ID" value="XM_040915015.1"/>
</dbReference>
<accession>A0A9P4Y120</accession>
<dbReference type="AlphaFoldDB" id="A0A9P4Y120"/>
<dbReference type="EMBL" id="MU032348">
    <property type="protein sequence ID" value="KAF3764576.1"/>
    <property type="molecule type" value="Genomic_DNA"/>
</dbReference>
<gene>
    <name evidence="1" type="ORF">M406DRAFT_102531</name>
</gene>
<organism evidence="1 2">
    <name type="scientific">Cryphonectria parasitica (strain ATCC 38755 / EP155)</name>
    <dbReference type="NCBI Taxonomy" id="660469"/>
    <lineage>
        <taxon>Eukaryota</taxon>
        <taxon>Fungi</taxon>
        <taxon>Dikarya</taxon>
        <taxon>Ascomycota</taxon>
        <taxon>Pezizomycotina</taxon>
        <taxon>Sordariomycetes</taxon>
        <taxon>Sordariomycetidae</taxon>
        <taxon>Diaporthales</taxon>
        <taxon>Cryphonectriaceae</taxon>
        <taxon>Cryphonectria-Endothia species complex</taxon>
        <taxon>Cryphonectria</taxon>
    </lineage>
</organism>
<keyword evidence="2" id="KW-1185">Reference proteome</keyword>
<dbReference type="GeneID" id="63832144"/>